<evidence type="ECO:0000313" key="3">
    <source>
        <dbReference type="Proteomes" id="UP000663873"/>
    </source>
</evidence>
<accession>A0A821XBY4</accession>
<keyword evidence="3" id="KW-1185">Reference proteome</keyword>
<dbReference type="AlphaFoldDB" id="A0A821XBY4"/>
<gene>
    <name evidence="2" type="ORF">UJA718_LOCUS47291</name>
</gene>
<dbReference type="Proteomes" id="UP000663873">
    <property type="component" value="Unassembled WGS sequence"/>
</dbReference>
<evidence type="ECO:0000256" key="1">
    <source>
        <dbReference type="SAM" id="MobiDB-lite"/>
    </source>
</evidence>
<feature type="compositionally biased region" description="Low complexity" evidence="1">
    <location>
        <begin position="24"/>
        <end position="41"/>
    </location>
</feature>
<sequence length="41" mass="4591">KEYGYARAYGHPVSHSAQTALTNRSSTSPYYPRSPYKTSPL</sequence>
<reference evidence="2" key="1">
    <citation type="submission" date="2021-02" db="EMBL/GenBank/DDBJ databases">
        <authorList>
            <person name="Nowell W R."/>
        </authorList>
    </citation>
    <scope>NUCLEOTIDE SEQUENCE</scope>
</reference>
<name>A0A821XBY4_9BILA</name>
<protein>
    <submittedName>
        <fullName evidence="2">Uncharacterized protein</fullName>
    </submittedName>
</protein>
<evidence type="ECO:0000313" key="2">
    <source>
        <dbReference type="EMBL" id="CAF4940384.1"/>
    </source>
</evidence>
<proteinExistence type="predicted"/>
<feature type="region of interest" description="Disordered" evidence="1">
    <location>
        <begin position="15"/>
        <end position="41"/>
    </location>
</feature>
<feature type="non-terminal residue" evidence="2">
    <location>
        <position position="1"/>
    </location>
</feature>
<comment type="caution">
    <text evidence="2">The sequence shown here is derived from an EMBL/GenBank/DDBJ whole genome shotgun (WGS) entry which is preliminary data.</text>
</comment>
<dbReference type="EMBL" id="CAJOBP010088933">
    <property type="protein sequence ID" value="CAF4940384.1"/>
    <property type="molecule type" value="Genomic_DNA"/>
</dbReference>
<organism evidence="2 3">
    <name type="scientific">Rotaria socialis</name>
    <dbReference type="NCBI Taxonomy" id="392032"/>
    <lineage>
        <taxon>Eukaryota</taxon>
        <taxon>Metazoa</taxon>
        <taxon>Spiralia</taxon>
        <taxon>Gnathifera</taxon>
        <taxon>Rotifera</taxon>
        <taxon>Eurotatoria</taxon>
        <taxon>Bdelloidea</taxon>
        <taxon>Philodinida</taxon>
        <taxon>Philodinidae</taxon>
        <taxon>Rotaria</taxon>
    </lineage>
</organism>